<dbReference type="EC" id="3.1.1.4" evidence="2"/>
<evidence type="ECO:0000313" key="2">
    <source>
        <dbReference type="EMBL" id="MDX8151905.1"/>
    </source>
</evidence>
<keyword evidence="2" id="KW-0378">Hydrolase</keyword>
<evidence type="ECO:0000313" key="3">
    <source>
        <dbReference type="Proteomes" id="UP001277761"/>
    </source>
</evidence>
<dbReference type="EMBL" id="JAXAVX010000004">
    <property type="protein sequence ID" value="MDX8151905.1"/>
    <property type="molecule type" value="Genomic_DNA"/>
</dbReference>
<sequence length="282" mass="31020">MSPRRLRAALVALLSLLLVAVTIPAAAQAAKVRAPGAWKASNTYLVRTDLDGRRQPKLRPVAKVDHVKAGQWVRITCQVRGQSAYGSTLWAKVGGLYVPDHYLKTYTDGFIPGVPRCRTAKASSGPSLATLRSVARQVAMEQVRGSLYRQYKERYGSAKAGGRKLTWGKDGCSIPSLPGWTKLLAPGLGVGTDGVRAGLRRFFEASCDRHDFGYRNYGPKRGGLQVQPTRAGKDAIDTRFRSNMYRQCDTEMIFGLRGRCKAVAEVIYQAVHRKGDSAFFKK</sequence>
<proteinExistence type="predicted"/>
<feature type="signal peptide" evidence="1">
    <location>
        <begin position="1"/>
        <end position="29"/>
    </location>
</feature>
<evidence type="ECO:0000256" key="1">
    <source>
        <dbReference type="SAM" id="SignalP"/>
    </source>
</evidence>
<reference evidence="2 3" key="1">
    <citation type="submission" date="2023-11" db="EMBL/GenBank/DDBJ databases">
        <authorList>
            <person name="Xu M."/>
            <person name="Jiang T."/>
        </authorList>
    </citation>
    <scope>NUCLEOTIDE SEQUENCE [LARGE SCALE GENOMIC DNA]</scope>
    <source>
        <strain evidence="2 3">SD</strain>
    </source>
</reference>
<name>A0ABU4VKA7_9ACTN</name>
<dbReference type="RefSeq" id="WP_319954060.1">
    <property type="nucleotide sequence ID" value="NZ_JAXAVX010000004.1"/>
</dbReference>
<feature type="chain" id="PRO_5045569450" evidence="1">
    <location>
        <begin position="30"/>
        <end position="282"/>
    </location>
</feature>
<dbReference type="InterPro" id="IPR015141">
    <property type="entry name" value="PLipase_A2_prok/fun"/>
</dbReference>
<comment type="caution">
    <text evidence="2">The sequence shown here is derived from an EMBL/GenBank/DDBJ whole genome shotgun (WGS) entry which is preliminary data.</text>
</comment>
<accession>A0ABU4VKA7</accession>
<gene>
    <name evidence="2" type="ORF">SK069_09905</name>
</gene>
<keyword evidence="1" id="KW-0732">Signal</keyword>
<dbReference type="InterPro" id="IPR036444">
    <property type="entry name" value="PLipase_A2_dom_sf"/>
</dbReference>
<keyword evidence="3" id="KW-1185">Reference proteome</keyword>
<organism evidence="2 3">
    <name type="scientific">Patulibacter brassicae</name>
    <dbReference type="NCBI Taxonomy" id="1705717"/>
    <lineage>
        <taxon>Bacteria</taxon>
        <taxon>Bacillati</taxon>
        <taxon>Actinomycetota</taxon>
        <taxon>Thermoleophilia</taxon>
        <taxon>Solirubrobacterales</taxon>
        <taxon>Patulibacteraceae</taxon>
        <taxon>Patulibacter</taxon>
    </lineage>
</organism>
<dbReference type="Proteomes" id="UP001277761">
    <property type="component" value="Unassembled WGS sequence"/>
</dbReference>
<dbReference type="Pfam" id="PF09056">
    <property type="entry name" value="Phospholip_A2_3"/>
    <property type="match status" value="1"/>
</dbReference>
<protein>
    <submittedName>
        <fullName evidence="2">Phospholipase A2</fullName>
        <ecNumber evidence="2">3.1.1.4</ecNumber>
    </submittedName>
</protein>
<dbReference type="GO" id="GO:0004623">
    <property type="term" value="F:phospholipase A2 activity"/>
    <property type="evidence" value="ECO:0007669"/>
    <property type="project" value="UniProtKB-EC"/>
</dbReference>
<dbReference type="SUPFAM" id="SSF48619">
    <property type="entry name" value="Phospholipase A2, PLA2"/>
    <property type="match status" value="1"/>
</dbReference>
<dbReference type="Gene3D" id="1.20.90.10">
    <property type="entry name" value="Phospholipase A2 domain"/>
    <property type="match status" value="1"/>
</dbReference>